<dbReference type="AlphaFoldDB" id="A0A8C7CEZ4"/>
<proteinExistence type="predicted"/>
<reference evidence="1" key="1">
    <citation type="submission" date="2025-08" db="UniProtKB">
        <authorList>
            <consortium name="Ensembl"/>
        </authorList>
    </citation>
    <scope>IDENTIFICATION</scope>
</reference>
<dbReference type="Proteomes" id="UP000694557">
    <property type="component" value="Unassembled WGS sequence"/>
</dbReference>
<keyword evidence="2" id="KW-1185">Reference proteome</keyword>
<sequence>IMVVIVKLEMVVDVFVQGWLTLIGLRVAPGTNHIISLMAMDTMLLVAMSFR</sequence>
<organism evidence="1 2">
    <name type="scientific">Oncorhynchus kisutch</name>
    <name type="common">Coho salmon</name>
    <name type="synonym">Salmo kisutch</name>
    <dbReference type="NCBI Taxonomy" id="8019"/>
    <lineage>
        <taxon>Eukaryota</taxon>
        <taxon>Metazoa</taxon>
        <taxon>Chordata</taxon>
        <taxon>Craniata</taxon>
        <taxon>Vertebrata</taxon>
        <taxon>Euteleostomi</taxon>
        <taxon>Actinopterygii</taxon>
        <taxon>Neopterygii</taxon>
        <taxon>Teleostei</taxon>
        <taxon>Protacanthopterygii</taxon>
        <taxon>Salmoniformes</taxon>
        <taxon>Salmonidae</taxon>
        <taxon>Salmoninae</taxon>
        <taxon>Oncorhynchus</taxon>
    </lineage>
</organism>
<dbReference type="Ensembl" id="ENSOKIT00005003611.1">
    <property type="protein sequence ID" value="ENSOKIP00005003441.1"/>
    <property type="gene ID" value="ENSOKIG00005001575.1"/>
</dbReference>
<reference evidence="1" key="2">
    <citation type="submission" date="2025-09" db="UniProtKB">
        <authorList>
            <consortium name="Ensembl"/>
        </authorList>
    </citation>
    <scope>IDENTIFICATION</scope>
</reference>
<evidence type="ECO:0000313" key="2">
    <source>
        <dbReference type="Proteomes" id="UP000694557"/>
    </source>
</evidence>
<evidence type="ECO:0000313" key="1">
    <source>
        <dbReference type="Ensembl" id="ENSOKIP00005003441.1"/>
    </source>
</evidence>
<protein>
    <submittedName>
        <fullName evidence="1">Uncharacterized protein</fullName>
    </submittedName>
</protein>
<accession>A0A8C7CEZ4</accession>
<name>A0A8C7CEZ4_ONCKI</name>